<protein>
    <submittedName>
        <fullName evidence="2">Uncharacterized protein</fullName>
    </submittedName>
</protein>
<keyword evidence="1" id="KW-1185">Reference proteome</keyword>
<accession>A0A915IMQ0</accession>
<reference evidence="2" key="1">
    <citation type="submission" date="2022-11" db="UniProtKB">
        <authorList>
            <consortium name="WormBaseParasite"/>
        </authorList>
    </citation>
    <scope>IDENTIFICATION</scope>
</reference>
<name>A0A915IMQ0_ROMCU</name>
<dbReference type="AlphaFoldDB" id="A0A915IMQ0"/>
<organism evidence="1 2">
    <name type="scientific">Romanomermis culicivorax</name>
    <name type="common">Nematode worm</name>
    <dbReference type="NCBI Taxonomy" id="13658"/>
    <lineage>
        <taxon>Eukaryota</taxon>
        <taxon>Metazoa</taxon>
        <taxon>Ecdysozoa</taxon>
        <taxon>Nematoda</taxon>
        <taxon>Enoplea</taxon>
        <taxon>Dorylaimia</taxon>
        <taxon>Mermithida</taxon>
        <taxon>Mermithoidea</taxon>
        <taxon>Mermithidae</taxon>
        <taxon>Romanomermis</taxon>
    </lineage>
</organism>
<dbReference type="Proteomes" id="UP000887565">
    <property type="component" value="Unplaced"/>
</dbReference>
<sequence>MYGRFSPTGDMLTIWVAKIYKGCMGWIGNSGRGSNVGGIVNWQILYDLIQSRTFSSMRGHQKWVLMAANVRLDPW</sequence>
<evidence type="ECO:0000313" key="1">
    <source>
        <dbReference type="Proteomes" id="UP000887565"/>
    </source>
</evidence>
<proteinExistence type="predicted"/>
<evidence type="ECO:0000313" key="2">
    <source>
        <dbReference type="WBParaSite" id="nRc.2.0.1.t14733-RA"/>
    </source>
</evidence>
<dbReference type="WBParaSite" id="nRc.2.0.1.t14733-RA">
    <property type="protein sequence ID" value="nRc.2.0.1.t14733-RA"/>
    <property type="gene ID" value="nRc.2.0.1.g14733"/>
</dbReference>